<feature type="region of interest" description="Disordered" evidence="1">
    <location>
        <begin position="1022"/>
        <end position="1078"/>
    </location>
</feature>
<feature type="compositionally biased region" description="Pro residues" evidence="1">
    <location>
        <begin position="544"/>
        <end position="556"/>
    </location>
</feature>
<feature type="compositionally biased region" description="Low complexity" evidence="1">
    <location>
        <begin position="439"/>
        <end position="453"/>
    </location>
</feature>
<feature type="compositionally biased region" description="Low complexity" evidence="1">
    <location>
        <begin position="612"/>
        <end position="627"/>
    </location>
</feature>
<feature type="compositionally biased region" description="Polar residues" evidence="1">
    <location>
        <begin position="1125"/>
        <end position="1137"/>
    </location>
</feature>
<protein>
    <submittedName>
        <fullName evidence="2">Uncharacterized protein</fullName>
    </submittedName>
</protein>
<dbReference type="RefSeq" id="XP_004995461.1">
    <property type="nucleotide sequence ID" value="XM_004995404.1"/>
</dbReference>
<reference evidence="2" key="1">
    <citation type="submission" date="2009-08" db="EMBL/GenBank/DDBJ databases">
        <title>Annotation of Salpingoeca rosetta.</title>
        <authorList>
            <consortium name="The Broad Institute Genome Sequencing Platform"/>
            <person name="Russ C."/>
            <person name="Cuomo C."/>
            <person name="Burger G."/>
            <person name="Gray M.W."/>
            <person name="Holland P.W.H."/>
            <person name="King N."/>
            <person name="Lang F.B.F."/>
            <person name="Roger A.J."/>
            <person name="Ruiz-Trillo I."/>
            <person name="Young S.K."/>
            <person name="Zeng Q."/>
            <person name="Gargeya S."/>
            <person name="Alvarado L."/>
            <person name="Berlin A."/>
            <person name="Chapman S.B."/>
            <person name="Chen Z."/>
            <person name="Freedman E."/>
            <person name="Gellesch M."/>
            <person name="Goldberg J."/>
            <person name="Griggs A."/>
            <person name="Gujja S."/>
            <person name="Heilman E."/>
            <person name="Heiman D."/>
            <person name="Howarth C."/>
            <person name="Mehta T."/>
            <person name="Neiman D."/>
            <person name="Pearson M."/>
            <person name="Roberts A."/>
            <person name="Saif S."/>
            <person name="Shea T."/>
            <person name="Shenoy N."/>
            <person name="Sisk P."/>
            <person name="Stolte C."/>
            <person name="Sykes S."/>
            <person name="White J."/>
            <person name="Yandava C."/>
            <person name="Haas B."/>
            <person name="Nusbaum C."/>
            <person name="Birren B."/>
        </authorList>
    </citation>
    <scope>NUCLEOTIDE SEQUENCE [LARGE SCALE GENOMIC DNA]</scope>
    <source>
        <strain evidence="2">ATCC 50818</strain>
    </source>
</reference>
<feature type="region of interest" description="Disordered" evidence="1">
    <location>
        <begin position="675"/>
        <end position="699"/>
    </location>
</feature>
<feature type="compositionally biased region" description="Basic and acidic residues" evidence="1">
    <location>
        <begin position="680"/>
        <end position="693"/>
    </location>
</feature>
<name>F2U6F6_SALR5</name>
<feature type="compositionally biased region" description="Low complexity" evidence="1">
    <location>
        <begin position="238"/>
        <end position="262"/>
    </location>
</feature>
<feature type="compositionally biased region" description="Low complexity" evidence="1">
    <location>
        <begin position="515"/>
        <end position="538"/>
    </location>
</feature>
<evidence type="ECO:0000313" key="2">
    <source>
        <dbReference type="EMBL" id="EGD83097.1"/>
    </source>
</evidence>
<accession>F2U6F6</accession>
<dbReference type="PANTHER" id="PTHR35354">
    <property type="entry name" value="RGD1561648"/>
    <property type="match status" value="1"/>
</dbReference>
<dbReference type="KEGG" id="sre:PTSG_03737"/>
<feature type="compositionally biased region" description="Low complexity" evidence="1">
    <location>
        <begin position="465"/>
        <end position="491"/>
    </location>
</feature>
<feature type="compositionally biased region" description="Low complexity" evidence="1">
    <location>
        <begin position="1139"/>
        <end position="1175"/>
    </location>
</feature>
<evidence type="ECO:0000256" key="1">
    <source>
        <dbReference type="SAM" id="MobiDB-lite"/>
    </source>
</evidence>
<feature type="compositionally biased region" description="Low complexity" evidence="1">
    <location>
        <begin position="557"/>
        <end position="567"/>
    </location>
</feature>
<feature type="compositionally biased region" description="Basic residues" evidence="1">
    <location>
        <begin position="904"/>
        <end position="926"/>
    </location>
</feature>
<dbReference type="OMA" id="QCTSAER"/>
<feature type="compositionally biased region" description="Low complexity" evidence="1">
    <location>
        <begin position="1110"/>
        <end position="1123"/>
    </location>
</feature>
<feature type="compositionally biased region" description="Gly residues" evidence="1">
    <location>
        <begin position="1067"/>
        <end position="1078"/>
    </location>
</feature>
<feature type="region of interest" description="Disordered" evidence="1">
    <location>
        <begin position="108"/>
        <end position="453"/>
    </location>
</feature>
<proteinExistence type="predicted"/>
<feature type="compositionally biased region" description="Low complexity" evidence="1">
    <location>
        <begin position="933"/>
        <end position="943"/>
    </location>
</feature>
<feature type="compositionally biased region" description="Low complexity" evidence="1">
    <location>
        <begin position="1022"/>
        <end position="1035"/>
    </location>
</feature>
<feature type="region of interest" description="Disordered" evidence="1">
    <location>
        <begin position="1215"/>
        <end position="1247"/>
    </location>
</feature>
<dbReference type="Pfam" id="PF15087">
    <property type="entry name" value="DUF4551"/>
    <property type="match status" value="1"/>
</dbReference>
<feature type="compositionally biased region" description="Polar residues" evidence="1">
    <location>
        <begin position="177"/>
        <end position="194"/>
    </location>
</feature>
<dbReference type="Proteomes" id="UP000007799">
    <property type="component" value="Unassembled WGS sequence"/>
</dbReference>
<feature type="region of interest" description="Disordered" evidence="1">
    <location>
        <begin position="465"/>
        <end position="597"/>
    </location>
</feature>
<feature type="region of interest" description="Disordered" evidence="1">
    <location>
        <begin position="806"/>
        <end position="853"/>
    </location>
</feature>
<dbReference type="PANTHER" id="PTHR35354:SF1">
    <property type="entry name" value="RGD1561648"/>
    <property type="match status" value="1"/>
</dbReference>
<sequence length="1380" mass="143692">MAKLAARDHVDRFLRRELSASEYRASVVLFEPVVCVIDGRKKTVRWFVLTSTEALLLDNPPRKIVQRVALETIKAVSVDERLPSFLSKDIGDRAQHIGLHIAHQLPLHTNQSSASSSRHASRAALPVVEVHPPSPVPAAAKAQARRGSRGATPTNATSSRDASASRASGSVDRNHTSNRLSGPRSSRSSHTATTKGEGHRASLTLAPPTPTTTRTASSASLPASPKSLSPLVSRRVRPTNTPLASSTAPTAQSSPPSVSAPSNLQAPSPSTPRRLTLWRSKGQPAPIPGDAQPASTQGSTYMPARMRTRTRKGQNKHDVNQGQHSRTSPSIATLSPSPDPSRHPSSSQRARRVSLSPTMLNPAHDFDVSAYTANNSSRRRDSFSPAGSASVPSSCPRSRPMPSLSPLHNASPSPSPASSSSSSPSHHPARPHPRRHTLSSTVTATPGSTTTTAAAATTTTTTAAAAATAAQSPSQSVALPPATSSSPTSLARLVIRQGRDRNSSTVSTRASVDLTPTGTAPNTSTTTRGTAVPPTTGVLGSLAHPPPSPPPPPPPSSSSSSSSPASPQSRRRISTASTASTASSTLPSAHDRGQQLASAARLSTSLVSLAPSISSRASTSSASTSSSGVWSGDEADAGQAVTRMDLYTLAATSALPAIFCHHQEELALTTLATATTHPPHGHDAATTHADGGRNGKHTSYSNDHCSGSSIGGGEHWLPCSVGALCSPSLDPNKATAAFRRIAHALLSEADVSAKTSELDTLSTLLRQSTSVRRLFWKEHHLAGHLIAYARSACRWLHRRALAQHDNHSSHSSHSSHLSSTSNSTSSNSNHDHHDATSWCSGGGTHDDEQEEEEIMDTLESLALVLDVLVQAVRWSAALPEFSAAVVSMVTRSRVCAPTASPRQHTPHHHHTLHHHDRHDRHHRHDQHQREQRSNSSRSSSLVPSPQPPQTPPAAVACGPALADVCAAVPAMTGTLLRAWPYPELLLPLARDAKYGALELADALTSAAAASAGAGMVDAAAACSSSSASPPTAVASSPPPARRRRSSRVGSRLRQEGRPSLSGAHRGSSGGNGGGGGGGAYHSHALRVWLWSAVGRQDRTRAQRTPDGRGSSVSSNTSTDSANSIHFGSTHGSSSASYDGSETPTPSSPSSLPTSSSSPTPASSPWSATSSTVTAVGSGGGEASRPLATTRLALLDFAARFVMRTFDIARACAREALSSPPPPSSSSPLSLSSSPLPTVSSSRQGRRSSVLVEQQDAAAAAAMLDTATVARCYRALRVLVACLSQAASRDVAAQTFLHTHGTRLRFSLSRCAGSWGATLLTALAYSAAATTAAAGGGQYGDERELLAAHWPRVLPMVEALLCNSFDDTIADLEHAMARLAA</sequence>
<feature type="compositionally biased region" description="Low complexity" evidence="1">
    <location>
        <begin position="809"/>
        <end position="828"/>
    </location>
</feature>
<feature type="compositionally biased region" description="Low complexity" evidence="1">
    <location>
        <begin position="574"/>
        <end position="588"/>
    </location>
</feature>
<feature type="compositionally biased region" description="Polar residues" evidence="1">
    <location>
        <begin position="320"/>
        <end position="334"/>
    </location>
</feature>
<feature type="compositionally biased region" description="Low complexity" evidence="1">
    <location>
        <begin position="112"/>
        <end position="142"/>
    </location>
</feature>
<feature type="compositionally biased region" description="Low complexity" evidence="1">
    <location>
        <begin position="388"/>
        <end position="426"/>
    </location>
</feature>
<feature type="compositionally biased region" description="Low complexity" evidence="1">
    <location>
        <begin position="158"/>
        <end position="171"/>
    </location>
</feature>
<feature type="region of interest" description="Disordered" evidence="1">
    <location>
        <begin position="896"/>
        <end position="954"/>
    </location>
</feature>
<organism evidence="3">
    <name type="scientific">Salpingoeca rosetta (strain ATCC 50818 / BSB-021)</name>
    <dbReference type="NCBI Taxonomy" id="946362"/>
    <lineage>
        <taxon>Eukaryota</taxon>
        <taxon>Choanoflagellata</taxon>
        <taxon>Craspedida</taxon>
        <taxon>Salpingoecidae</taxon>
        <taxon>Salpingoeca</taxon>
    </lineage>
</organism>
<gene>
    <name evidence="2" type="ORF">PTSG_03737</name>
</gene>
<evidence type="ECO:0000313" key="3">
    <source>
        <dbReference type="Proteomes" id="UP000007799"/>
    </source>
</evidence>
<feature type="compositionally biased region" description="Low complexity" evidence="1">
    <location>
        <begin position="1225"/>
        <end position="1247"/>
    </location>
</feature>
<dbReference type="InterPro" id="IPR027878">
    <property type="entry name" value="DUF4551"/>
</dbReference>
<dbReference type="InParanoid" id="F2U6F6"/>
<feature type="region of interest" description="Disordered" evidence="1">
    <location>
        <begin position="612"/>
        <end position="633"/>
    </location>
</feature>
<dbReference type="GeneID" id="16076042"/>
<dbReference type="EMBL" id="GL832962">
    <property type="protein sequence ID" value="EGD83097.1"/>
    <property type="molecule type" value="Genomic_DNA"/>
</dbReference>
<feature type="compositionally biased region" description="Low complexity" evidence="1">
    <location>
        <begin position="201"/>
        <end position="231"/>
    </location>
</feature>
<feature type="compositionally biased region" description="Basic residues" evidence="1">
    <location>
        <begin position="427"/>
        <end position="437"/>
    </location>
</feature>
<feature type="region of interest" description="Disordered" evidence="1">
    <location>
        <begin position="1097"/>
        <end position="1183"/>
    </location>
</feature>
<feature type="compositionally biased region" description="Polar residues" evidence="1">
    <location>
        <begin position="263"/>
        <end position="273"/>
    </location>
</feature>
<feature type="compositionally biased region" description="Basic and acidic residues" evidence="1">
    <location>
        <begin position="1097"/>
        <end position="1106"/>
    </location>
</feature>
<keyword evidence="3" id="KW-1185">Reference proteome</keyword>